<feature type="compositionally biased region" description="Basic and acidic residues" evidence="6">
    <location>
        <begin position="1005"/>
        <end position="1017"/>
    </location>
</feature>
<proteinExistence type="predicted"/>
<feature type="region of interest" description="Disordered" evidence="6">
    <location>
        <begin position="220"/>
        <end position="324"/>
    </location>
</feature>
<feature type="compositionally biased region" description="Low complexity" evidence="6">
    <location>
        <begin position="807"/>
        <end position="820"/>
    </location>
</feature>
<feature type="compositionally biased region" description="Basic and acidic residues" evidence="6">
    <location>
        <begin position="401"/>
        <end position="422"/>
    </location>
</feature>
<dbReference type="GO" id="GO:0005634">
    <property type="term" value="C:nucleus"/>
    <property type="evidence" value="ECO:0007669"/>
    <property type="project" value="UniProtKB-SubCell"/>
</dbReference>
<comment type="subcellular location">
    <subcellularLocation>
        <location evidence="1">Nucleus</location>
    </subcellularLocation>
</comment>
<sequence>MPKEDPSHPPPLKRGDACLYCRKRRIRCSADKPTCQHCLKSGRECVYDSGKPVSRVKQLEEKVAQLENLLKSSTGQGNSEDNGRRESNTSTASTSQPPPLQHHSSSSSSQSQDVPMDLSGMGGGEPSSSTSYGYSTNNENFDINMFDAILGSSTSQNTGSSSHNSFASFGGAFFSGSASTGATPNFFGLVNSSSPTGQNVESLFDFNMLDPNYMSLLSSFGDTSTGPSTADQPTMNSAPQSHFQSPNIITNPSGRVPDPDPSSGTFPHSHLGGPPPPSSTTSISPPISASLGFFDPNSTSCPTHLNIDDPNMPSPSAQYQSQTQTNNSKLLGTASIPLNQYANSCNPEDFSKTFLDAFNQNNTLTESEARIAELLRSSQIKHPQSSDPESFLKDVEKSMERTVGADRHTSITTGKDDTKGQQEGDSQQWVTGIMDASTLNDPAGPGTSPSATAVSDGGGLRSSVPFYDPKEDIAEDDGSNTLVGGWFDAHDLPKVARDHLLDLFFSGMRLFGQEFHVPRFMASLTLPAHKRPHPCLLYSMYTLASRISDSPPIRQLEPHFYKIASSQLETSIGMADRLLDATRASTLLAIYKYSKARYHEGWMMTGQAARLAVSCGLHQIPSSVFKPSNLPHLNADLVGMMRHRSYVLPPPKDAIELGERIWCFWSIYVTDRCGSISTQWPPAISDEVVTTPFPRPLHEYELGLVTEQDDHQSIQSIYKPSLLHNPLPHYAETTLISIRLRAVCILERASKLMYQPPEEGWERSLPLSNPTSTSNSNSNSNSPSSNIDDYIYSQISTAAGFVPSYQTTGHGTHHNSNSNNRSKEGWTRTARIRTPKAYEEVKQALLKIESDLPPEWRVEWWKWDGKVQEWHFTKARKDLITLHFVLGCAWMFLYDVFSFNAENTDAINVAKRLTVTVRFVSKEVMTSDLDVFIAMTWSFISKILIREMKRLQSLGDVTGANSLEPDVQILVTALQEFGQRYTIGTMQAMRTERYRTTTKEEASFLYKADKRNQRQEDGNGDDSDDEEKDVDEERISFVDVRDSMSGAEDWRTTTLGSRLGGDRNR</sequence>
<feature type="region of interest" description="Disordered" evidence="6">
    <location>
        <begin position="1005"/>
        <end position="1065"/>
    </location>
</feature>
<evidence type="ECO:0000256" key="3">
    <source>
        <dbReference type="ARBA" id="ARBA00023015"/>
    </source>
</evidence>
<name>A0AAX4KCS0_9TREE</name>
<dbReference type="PROSITE" id="PS50048">
    <property type="entry name" value="ZN2_CY6_FUNGAL_2"/>
    <property type="match status" value="1"/>
</dbReference>
<dbReference type="GO" id="GO:0008270">
    <property type="term" value="F:zinc ion binding"/>
    <property type="evidence" value="ECO:0007669"/>
    <property type="project" value="InterPro"/>
</dbReference>
<dbReference type="InterPro" id="IPR007219">
    <property type="entry name" value="XnlR_reg_dom"/>
</dbReference>
<feature type="compositionally biased region" description="Low complexity" evidence="6">
    <location>
        <begin position="101"/>
        <end position="112"/>
    </location>
</feature>
<dbReference type="KEGG" id="ker:91101104"/>
<keyword evidence="2" id="KW-0479">Metal-binding</keyword>
<dbReference type="PANTHER" id="PTHR47338:SF29">
    <property type="entry name" value="ZN(2)-C6 FUNGAL-TYPE DOMAIN-CONTAINING PROTEIN"/>
    <property type="match status" value="1"/>
</dbReference>
<accession>A0AAX4KCS0</accession>
<evidence type="ECO:0000256" key="4">
    <source>
        <dbReference type="ARBA" id="ARBA00023163"/>
    </source>
</evidence>
<dbReference type="Pfam" id="PF04082">
    <property type="entry name" value="Fungal_trans"/>
    <property type="match status" value="1"/>
</dbReference>
<dbReference type="Gene3D" id="4.10.240.10">
    <property type="entry name" value="Zn(2)-C6 fungal-type DNA-binding domain"/>
    <property type="match status" value="1"/>
</dbReference>
<feature type="region of interest" description="Disordered" evidence="6">
    <location>
        <begin position="759"/>
        <end position="785"/>
    </location>
</feature>
<evidence type="ECO:0000256" key="5">
    <source>
        <dbReference type="ARBA" id="ARBA00023242"/>
    </source>
</evidence>
<feature type="region of interest" description="Disordered" evidence="6">
    <location>
        <begin position="67"/>
        <end position="135"/>
    </location>
</feature>
<dbReference type="Pfam" id="PF00172">
    <property type="entry name" value="Zn_clus"/>
    <property type="match status" value="1"/>
</dbReference>
<dbReference type="RefSeq" id="XP_066082199.1">
    <property type="nucleotide sequence ID" value="XM_066226102.1"/>
</dbReference>
<dbReference type="CDD" id="cd12148">
    <property type="entry name" value="fungal_TF_MHR"/>
    <property type="match status" value="1"/>
</dbReference>
<feature type="compositionally biased region" description="Polar residues" evidence="6">
    <location>
        <begin position="220"/>
        <end position="253"/>
    </location>
</feature>
<feature type="domain" description="Zn(2)-C6 fungal-type" evidence="7">
    <location>
        <begin position="17"/>
        <end position="47"/>
    </location>
</feature>
<feature type="compositionally biased region" description="Low complexity" evidence="6">
    <location>
        <begin position="279"/>
        <end position="291"/>
    </location>
</feature>
<evidence type="ECO:0000256" key="1">
    <source>
        <dbReference type="ARBA" id="ARBA00004123"/>
    </source>
</evidence>
<feature type="compositionally biased region" description="Low complexity" evidence="6">
    <location>
        <begin position="764"/>
        <end position="785"/>
    </location>
</feature>
<keyword evidence="3" id="KW-0805">Transcription regulation</keyword>
<gene>
    <name evidence="8" type="ORF">V865_002300</name>
</gene>
<reference evidence="8 9" key="1">
    <citation type="submission" date="2024-01" db="EMBL/GenBank/DDBJ databases">
        <title>Comparative genomics of Cryptococcus and Kwoniella reveals pathogenesis evolution and contrasting modes of karyotype evolution via chromosome fusion or intercentromeric recombination.</title>
        <authorList>
            <person name="Coelho M.A."/>
            <person name="David-Palma M."/>
            <person name="Shea T."/>
            <person name="Bowers K."/>
            <person name="McGinley-Smith S."/>
            <person name="Mohammad A.W."/>
            <person name="Gnirke A."/>
            <person name="Yurkov A.M."/>
            <person name="Nowrousian M."/>
            <person name="Sun S."/>
            <person name="Cuomo C.A."/>
            <person name="Heitman J."/>
        </authorList>
    </citation>
    <scope>NUCLEOTIDE SEQUENCE [LARGE SCALE GENOMIC DNA]</scope>
    <source>
        <strain evidence="8 9">PYCC6329</strain>
    </source>
</reference>
<organism evidence="8 9">
    <name type="scientific">Kwoniella europaea PYCC6329</name>
    <dbReference type="NCBI Taxonomy" id="1423913"/>
    <lineage>
        <taxon>Eukaryota</taxon>
        <taxon>Fungi</taxon>
        <taxon>Dikarya</taxon>
        <taxon>Basidiomycota</taxon>
        <taxon>Agaricomycotina</taxon>
        <taxon>Tremellomycetes</taxon>
        <taxon>Tremellales</taxon>
        <taxon>Cryptococcaceae</taxon>
        <taxon>Kwoniella</taxon>
    </lineage>
</organism>
<dbReference type="EMBL" id="CP144089">
    <property type="protein sequence ID" value="WWD04232.1"/>
    <property type="molecule type" value="Genomic_DNA"/>
</dbReference>
<feature type="region of interest" description="Disordered" evidence="6">
    <location>
        <begin position="806"/>
        <end position="828"/>
    </location>
</feature>
<feature type="compositionally biased region" description="Polar residues" evidence="6">
    <location>
        <begin position="70"/>
        <end position="80"/>
    </location>
</feature>
<feature type="compositionally biased region" description="Polar residues" evidence="6">
    <location>
        <begin position="314"/>
        <end position="324"/>
    </location>
</feature>
<dbReference type="SMART" id="SM00906">
    <property type="entry name" value="Fungal_trans"/>
    <property type="match status" value="1"/>
</dbReference>
<dbReference type="GO" id="GO:0000981">
    <property type="term" value="F:DNA-binding transcription factor activity, RNA polymerase II-specific"/>
    <property type="evidence" value="ECO:0007669"/>
    <property type="project" value="InterPro"/>
</dbReference>
<dbReference type="GeneID" id="91101104"/>
<evidence type="ECO:0000256" key="2">
    <source>
        <dbReference type="ARBA" id="ARBA00022723"/>
    </source>
</evidence>
<feature type="compositionally biased region" description="Acidic residues" evidence="6">
    <location>
        <begin position="1018"/>
        <end position="1030"/>
    </location>
</feature>
<dbReference type="SMART" id="SM00066">
    <property type="entry name" value="GAL4"/>
    <property type="match status" value="1"/>
</dbReference>
<dbReference type="InterPro" id="IPR036864">
    <property type="entry name" value="Zn2-C6_fun-type_DNA-bd_sf"/>
</dbReference>
<dbReference type="PANTHER" id="PTHR47338">
    <property type="entry name" value="ZN(II)2CYS6 TRANSCRIPTION FACTOR (EUROFUNG)-RELATED"/>
    <property type="match status" value="1"/>
</dbReference>
<evidence type="ECO:0000313" key="8">
    <source>
        <dbReference type="EMBL" id="WWD04232.1"/>
    </source>
</evidence>
<dbReference type="CDD" id="cd00067">
    <property type="entry name" value="GAL4"/>
    <property type="match status" value="1"/>
</dbReference>
<dbReference type="AlphaFoldDB" id="A0AAX4KCS0"/>
<evidence type="ECO:0000256" key="6">
    <source>
        <dbReference type="SAM" id="MobiDB-lite"/>
    </source>
</evidence>
<keyword evidence="9" id="KW-1185">Reference proteome</keyword>
<feature type="region of interest" description="Disordered" evidence="6">
    <location>
        <begin position="401"/>
        <end position="473"/>
    </location>
</feature>
<dbReference type="PROSITE" id="PS00463">
    <property type="entry name" value="ZN2_CY6_FUNGAL_1"/>
    <property type="match status" value="1"/>
</dbReference>
<dbReference type="GO" id="GO:0006351">
    <property type="term" value="P:DNA-templated transcription"/>
    <property type="evidence" value="ECO:0007669"/>
    <property type="project" value="InterPro"/>
</dbReference>
<feature type="compositionally biased region" description="Low complexity" evidence="6">
    <location>
        <begin position="126"/>
        <end position="135"/>
    </location>
</feature>
<dbReference type="GO" id="GO:0003677">
    <property type="term" value="F:DNA binding"/>
    <property type="evidence" value="ECO:0007669"/>
    <property type="project" value="InterPro"/>
</dbReference>
<dbReference type="InterPro" id="IPR050815">
    <property type="entry name" value="TF_fung"/>
</dbReference>
<dbReference type="SUPFAM" id="SSF57701">
    <property type="entry name" value="Zn2/Cys6 DNA-binding domain"/>
    <property type="match status" value="1"/>
</dbReference>
<dbReference type="InterPro" id="IPR001138">
    <property type="entry name" value="Zn2Cys6_DnaBD"/>
</dbReference>
<keyword evidence="4" id="KW-0804">Transcription</keyword>
<protein>
    <recommendedName>
        <fullName evidence="7">Zn(2)-C6 fungal-type domain-containing protein</fullName>
    </recommendedName>
</protein>
<feature type="compositionally biased region" description="Basic and acidic residues" evidence="6">
    <location>
        <begin position="1031"/>
        <end position="1042"/>
    </location>
</feature>
<dbReference type="Proteomes" id="UP001358614">
    <property type="component" value="Chromosome 1"/>
</dbReference>
<keyword evidence="5" id="KW-0539">Nucleus</keyword>
<evidence type="ECO:0000259" key="7">
    <source>
        <dbReference type="PROSITE" id="PS50048"/>
    </source>
</evidence>
<evidence type="ECO:0000313" key="9">
    <source>
        <dbReference type="Proteomes" id="UP001358614"/>
    </source>
</evidence>